<sequence length="81" mass="9538">MKRIAVQKGKFSVQDFNKSLIPMEDQADLKNEFIKYTINPKSKEVLLEKLAKQDITKETVYVEFDNEIEKLIEVLKSKYNL</sequence>
<evidence type="ECO:0000313" key="1">
    <source>
        <dbReference type="EMBL" id="MFA9193761.1"/>
    </source>
</evidence>
<reference evidence="1 2" key="1">
    <citation type="submission" date="2024-04" db="EMBL/GenBank/DDBJ databases">
        <title>New Clade of Flavobacterium.</title>
        <authorList>
            <person name="Matos L."/>
            <person name="Proenca D.N."/>
            <person name="Fransisco R.M."/>
            <person name="Chung A.P."/>
            <person name="Maccario L."/>
            <person name="Sorensen S.J."/>
            <person name="Morais P.V."/>
        </authorList>
    </citation>
    <scope>NUCLEOTIDE SEQUENCE [LARGE SCALE GENOMIC DNA]</scope>
    <source>
        <strain evidence="1 2">FBOR7N2.3</strain>
    </source>
</reference>
<keyword evidence="2" id="KW-1185">Reference proteome</keyword>
<name>A0ABV4TI26_9FLAO</name>
<protein>
    <submittedName>
        <fullName evidence="1">Uncharacterized protein</fullName>
    </submittedName>
</protein>
<dbReference type="RefSeq" id="WP_373390858.1">
    <property type="nucleotide sequence ID" value="NZ_JBCFQK010000004.1"/>
</dbReference>
<gene>
    <name evidence="1" type="ORF">AAGV33_05040</name>
</gene>
<evidence type="ECO:0000313" key="2">
    <source>
        <dbReference type="Proteomes" id="UP001574170"/>
    </source>
</evidence>
<proteinExistence type="predicted"/>
<organism evidence="1 2">
    <name type="scientific">Flavobacterium magnesitis</name>
    <dbReference type="NCBI Taxonomy" id="3138077"/>
    <lineage>
        <taxon>Bacteria</taxon>
        <taxon>Pseudomonadati</taxon>
        <taxon>Bacteroidota</taxon>
        <taxon>Flavobacteriia</taxon>
        <taxon>Flavobacteriales</taxon>
        <taxon>Flavobacteriaceae</taxon>
        <taxon>Flavobacterium</taxon>
    </lineage>
</organism>
<accession>A0ABV4TI26</accession>
<dbReference type="Proteomes" id="UP001574170">
    <property type="component" value="Unassembled WGS sequence"/>
</dbReference>
<dbReference type="EMBL" id="JBCFQK010000004">
    <property type="protein sequence ID" value="MFA9193761.1"/>
    <property type="molecule type" value="Genomic_DNA"/>
</dbReference>
<comment type="caution">
    <text evidence="1">The sequence shown here is derived from an EMBL/GenBank/DDBJ whole genome shotgun (WGS) entry which is preliminary data.</text>
</comment>